<comment type="caution">
    <text evidence="1">The sequence shown here is derived from an EMBL/GenBank/DDBJ whole genome shotgun (WGS) entry which is preliminary data.</text>
</comment>
<name>A0AAV0LWS4_9ROSI</name>
<keyword evidence="2" id="KW-1185">Reference proteome</keyword>
<dbReference type="EMBL" id="CAMGYJ010000006">
    <property type="protein sequence ID" value="CAI0438229.1"/>
    <property type="molecule type" value="Genomic_DNA"/>
</dbReference>
<protein>
    <submittedName>
        <fullName evidence="1">Uncharacterized protein</fullName>
    </submittedName>
</protein>
<dbReference type="AlphaFoldDB" id="A0AAV0LWS4"/>
<proteinExistence type="predicted"/>
<evidence type="ECO:0000313" key="2">
    <source>
        <dbReference type="Proteomes" id="UP001154282"/>
    </source>
</evidence>
<sequence>MLGESMYIKSIKSKPLSYVDGDPASCAFLLDRVNTPSPMEINILNHFYFLSTTQHSDLLV</sequence>
<evidence type="ECO:0000313" key="1">
    <source>
        <dbReference type="EMBL" id="CAI0438229.1"/>
    </source>
</evidence>
<dbReference type="Proteomes" id="UP001154282">
    <property type="component" value="Unassembled WGS sequence"/>
</dbReference>
<accession>A0AAV0LWS4</accession>
<gene>
    <name evidence="1" type="ORF">LITE_LOCUS25741</name>
</gene>
<organism evidence="1 2">
    <name type="scientific">Linum tenue</name>
    <dbReference type="NCBI Taxonomy" id="586396"/>
    <lineage>
        <taxon>Eukaryota</taxon>
        <taxon>Viridiplantae</taxon>
        <taxon>Streptophyta</taxon>
        <taxon>Embryophyta</taxon>
        <taxon>Tracheophyta</taxon>
        <taxon>Spermatophyta</taxon>
        <taxon>Magnoliopsida</taxon>
        <taxon>eudicotyledons</taxon>
        <taxon>Gunneridae</taxon>
        <taxon>Pentapetalae</taxon>
        <taxon>rosids</taxon>
        <taxon>fabids</taxon>
        <taxon>Malpighiales</taxon>
        <taxon>Linaceae</taxon>
        <taxon>Linum</taxon>
    </lineage>
</organism>
<reference evidence="1" key="1">
    <citation type="submission" date="2022-08" db="EMBL/GenBank/DDBJ databases">
        <authorList>
            <person name="Gutierrez-Valencia J."/>
        </authorList>
    </citation>
    <scope>NUCLEOTIDE SEQUENCE</scope>
</reference>